<protein>
    <submittedName>
        <fullName evidence="1">Uncharacterized protein</fullName>
    </submittedName>
</protein>
<evidence type="ECO:0000313" key="1">
    <source>
        <dbReference type="EMBL" id="EEG27630.1"/>
    </source>
</evidence>
<organism evidence="1 2">
    <name type="scientific">Corynebacterium matruchotii ATCC 33806</name>
    <dbReference type="NCBI Taxonomy" id="566549"/>
    <lineage>
        <taxon>Bacteria</taxon>
        <taxon>Bacillati</taxon>
        <taxon>Actinomycetota</taxon>
        <taxon>Actinomycetes</taxon>
        <taxon>Mycobacteriales</taxon>
        <taxon>Corynebacteriaceae</taxon>
        <taxon>Corynebacterium</taxon>
    </lineage>
</organism>
<dbReference type="Proteomes" id="UP000006247">
    <property type="component" value="Unassembled WGS sequence"/>
</dbReference>
<dbReference type="EMBL" id="ACEB01000012">
    <property type="protein sequence ID" value="EEG27630.1"/>
    <property type="molecule type" value="Genomic_DNA"/>
</dbReference>
<proteinExistence type="predicted"/>
<dbReference type="AlphaFoldDB" id="C0E1I0"/>
<comment type="caution">
    <text evidence="1">The sequence shown here is derived from an EMBL/GenBank/DDBJ whole genome shotgun (WGS) entry which is preliminary data.</text>
</comment>
<name>C0E1I0_9CORY</name>
<dbReference type="HOGENOM" id="CLU_3006538_0_0_11"/>
<evidence type="ECO:0000313" key="2">
    <source>
        <dbReference type="Proteomes" id="UP000006247"/>
    </source>
</evidence>
<reference evidence="1 2" key="1">
    <citation type="submission" date="2009-01" db="EMBL/GenBank/DDBJ databases">
        <authorList>
            <person name="Fulton L."/>
            <person name="Clifton S."/>
            <person name="Chinwalla A.T."/>
            <person name="Mitreva M."/>
            <person name="Sodergren E."/>
            <person name="Weinstock G."/>
            <person name="Clifton S."/>
            <person name="Dooling D.J."/>
            <person name="Fulton B."/>
            <person name="Minx P."/>
            <person name="Pepin K.H."/>
            <person name="Johnson M."/>
            <person name="Bhonagiri V."/>
            <person name="Nash W.E."/>
            <person name="Mardis E.R."/>
            <person name="Wilson R.K."/>
        </authorList>
    </citation>
    <scope>NUCLEOTIDE SEQUENCE [LARGE SCALE GENOMIC DNA]</scope>
    <source>
        <strain evidence="1 2">ATCC 33806</strain>
    </source>
</reference>
<gene>
    <name evidence="1" type="ORF">CORMATOL_00831</name>
</gene>
<accession>C0E1I0</accession>
<sequence>MFHVKHDVFTTTHLFHVKRCFCFTTSQGCQCVSRETQGGVVKLLVMVFENSFSCRC</sequence>